<organism evidence="1 2">
    <name type="scientific">Parachitinimonas caeni</name>
    <dbReference type="NCBI Taxonomy" id="3031301"/>
    <lineage>
        <taxon>Bacteria</taxon>
        <taxon>Pseudomonadati</taxon>
        <taxon>Pseudomonadota</taxon>
        <taxon>Betaproteobacteria</taxon>
        <taxon>Neisseriales</taxon>
        <taxon>Chitinibacteraceae</taxon>
        <taxon>Parachitinimonas</taxon>
    </lineage>
</organism>
<evidence type="ECO:0008006" key="3">
    <source>
        <dbReference type="Google" id="ProtNLM"/>
    </source>
</evidence>
<evidence type="ECO:0000313" key="1">
    <source>
        <dbReference type="EMBL" id="MDK2126618.1"/>
    </source>
</evidence>
<protein>
    <recommendedName>
        <fullName evidence="3">HEAT repeat domain-containing protein</fullName>
    </recommendedName>
</protein>
<dbReference type="Proteomes" id="UP001172778">
    <property type="component" value="Unassembled WGS sequence"/>
</dbReference>
<dbReference type="RefSeq" id="WP_284102937.1">
    <property type="nucleotide sequence ID" value="NZ_JARRAF010000043.1"/>
</dbReference>
<gene>
    <name evidence="1" type="ORF">PZA18_21470</name>
</gene>
<proteinExistence type="predicted"/>
<reference evidence="1" key="1">
    <citation type="submission" date="2023-03" db="EMBL/GenBank/DDBJ databases">
        <title>Chitinimonas shenzhenensis gen. nov., sp. nov., a novel member of family Burkholderiaceae isolated from activated sludge collected in Shen Zhen, China.</title>
        <authorList>
            <person name="Wang X."/>
        </authorList>
    </citation>
    <scope>NUCLEOTIDE SEQUENCE</scope>
    <source>
        <strain evidence="1">DQS-5</strain>
    </source>
</reference>
<sequence>MTAPLSRSEFAQALAYGQGRAMRHVKEHGMVDVLDLVRDACLHCKSHDPQCEGSRADWLMELIAGEPEFAELAQAILTQLPEAIEADWDSHDSGQLLDLGLSLYCAGVREAEGGLRFAAHRILSEWNGAWHCGTVLVTLDGLQGIERLARLCGAALRADPSNRQPTINNLTDDPDLLQQAMPHLQKMALTDPDIAAYLYANIPLVADSTPSATQREDISLDTVLANAGNKASESRFQFSRFGRRSTPEQRQVLFTAFNQSVDPEFDLDLLKIFSGVAPPTLSPKLKAMLDLENEVLRHAAIRAAGHLQRRELAIWALEALKEWRFGDETVEVLALFEHNLIQEDVAPMMEFLCKHPLSEHAAHSAVMHILSIVGERSAVGLIPLLEWAYVTTPCSLCRQHIVEWLVDEDHLNIEIIHECLFDCQEETRKLAREYLSQREEIK</sequence>
<comment type="caution">
    <text evidence="1">The sequence shown here is derived from an EMBL/GenBank/DDBJ whole genome shotgun (WGS) entry which is preliminary data.</text>
</comment>
<dbReference type="EMBL" id="JARRAF010000043">
    <property type="protein sequence ID" value="MDK2126618.1"/>
    <property type="molecule type" value="Genomic_DNA"/>
</dbReference>
<name>A0ABT7E2S2_9NEIS</name>
<accession>A0ABT7E2S2</accession>
<evidence type="ECO:0000313" key="2">
    <source>
        <dbReference type="Proteomes" id="UP001172778"/>
    </source>
</evidence>
<keyword evidence="2" id="KW-1185">Reference proteome</keyword>